<evidence type="ECO:0000256" key="2">
    <source>
        <dbReference type="SAM" id="Phobius"/>
    </source>
</evidence>
<comment type="caution">
    <text evidence="3">The sequence shown here is derived from an EMBL/GenBank/DDBJ whole genome shotgun (WGS) entry which is preliminary data.</text>
</comment>
<keyword evidence="4" id="KW-1185">Reference proteome</keyword>
<evidence type="ECO:0000256" key="1">
    <source>
        <dbReference type="SAM" id="MobiDB-lite"/>
    </source>
</evidence>
<dbReference type="Pfam" id="PF10023">
    <property type="entry name" value="Aminopep"/>
    <property type="match status" value="1"/>
</dbReference>
<dbReference type="InterPro" id="IPR014553">
    <property type="entry name" value="Aminopept"/>
</dbReference>
<keyword evidence="2" id="KW-1133">Transmembrane helix</keyword>
<keyword evidence="2" id="KW-0812">Transmembrane</keyword>
<keyword evidence="2" id="KW-0472">Membrane</keyword>
<accession>A0ABU6J9K8</accession>
<feature type="region of interest" description="Disordered" evidence="1">
    <location>
        <begin position="386"/>
        <end position="408"/>
    </location>
</feature>
<proteinExistence type="predicted"/>
<feature type="compositionally biased region" description="Pro residues" evidence="1">
    <location>
        <begin position="387"/>
        <end position="399"/>
    </location>
</feature>
<dbReference type="GO" id="GO:0004177">
    <property type="term" value="F:aminopeptidase activity"/>
    <property type="evidence" value="ECO:0007669"/>
    <property type="project" value="UniProtKB-KW"/>
</dbReference>
<reference evidence="3 4" key="1">
    <citation type="submission" date="2023-10" db="EMBL/GenBank/DDBJ databases">
        <title>Noviherbaspirillum sp. CPCC 100848 genome assembly.</title>
        <authorList>
            <person name="Li X.Y."/>
            <person name="Fang X.M."/>
        </authorList>
    </citation>
    <scope>NUCLEOTIDE SEQUENCE [LARGE SCALE GENOMIC DNA]</scope>
    <source>
        <strain evidence="3 4">CPCC 100848</strain>
    </source>
</reference>
<keyword evidence="3" id="KW-0645">Protease</keyword>
<dbReference type="PIRSF" id="PIRSF029285">
    <property type="entry name" value="Aminopept"/>
    <property type="match status" value="1"/>
</dbReference>
<keyword evidence="3" id="KW-0031">Aminopeptidase</keyword>
<sequence length="408" mass="45494">MKRSPQPETRPDTAVRHFPSLHSTFPARIGCPAKRTIGIALAFVLLLMLLPLLRSLPFYWQASVGHLSLLAAARPIDAVLQDPRAENDLKQKLRKIAQIREFAVRELGLPENGSYRKYADIGRPAVAWNVVATSEFSLEPVEWCFPVAGCVNYRGYFNKNDAIAYAKILQDEGYDVHVSEVPAYSTLGWFGDPVLSSFIHYSEVSLVRLIFHEFAHQAVYVKGDTQFNESLAVAVETEGVARWLAQHGSESMRKTYVAYQGRKKDYLDLLARYRDRLEALYASGADAAAMRSEKARTFRELKDEFGMLKVGWGGYTGYDNWFGQRLSNAHLASIATYHSLAPGFLALMARQPGMQAFFTAARELAALPKPLREQKLLALEAEAGAPAPMPLHKPQPALSPKPVRQTVG</sequence>
<name>A0ABU6J9K8_9BURK</name>
<evidence type="ECO:0000313" key="4">
    <source>
        <dbReference type="Proteomes" id="UP001352263"/>
    </source>
</evidence>
<dbReference type="EMBL" id="JAWIIV010000009">
    <property type="protein sequence ID" value="MEC4719967.1"/>
    <property type="molecule type" value="Genomic_DNA"/>
</dbReference>
<gene>
    <name evidence="3" type="ORF">RY831_12465</name>
</gene>
<organism evidence="3 4">
    <name type="scientific">Noviherbaspirillum album</name>
    <dbReference type="NCBI Taxonomy" id="3080276"/>
    <lineage>
        <taxon>Bacteria</taxon>
        <taxon>Pseudomonadati</taxon>
        <taxon>Pseudomonadota</taxon>
        <taxon>Betaproteobacteria</taxon>
        <taxon>Burkholderiales</taxon>
        <taxon>Oxalobacteraceae</taxon>
        <taxon>Noviherbaspirillum</taxon>
    </lineage>
</organism>
<keyword evidence="3" id="KW-0378">Hydrolase</keyword>
<feature type="transmembrane region" description="Helical" evidence="2">
    <location>
        <begin position="37"/>
        <end position="60"/>
    </location>
</feature>
<evidence type="ECO:0000313" key="3">
    <source>
        <dbReference type="EMBL" id="MEC4719967.1"/>
    </source>
</evidence>
<protein>
    <submittedName>
        <fullName evidence="3">Aminopeptidase</fullName>
    </submittedName>
</protein>
<dbReference type="RefSeq" id="WP_326506682.1">
    <property type="nucleotide sequence ID" value="NZ_JAWIIV010000009.1"/>
</dbReference>
<dbReference type="Proteomes" id="UP001352263">
    <property type="component" value="Unassembled WGS sequence"/>
</dbReference>